<comment type="caution">
    <text evidence="1">The sequence shown here is derived from an EMBL/GenBank/DDBJ whole genome shotgun (WGS) entry which is preliminary data.</text>
</comment>
<dbReference type="Proteomes" id="UP000184267">
    <property type="component" value="Unassembled WGS sequence"/>
</dbReference>
<sequence>MATASADASAPRSFLGDIDAFHDKLAFINDAGNAIMKVDNSSVLKFNQNRNSLRISTKDQFTVGSVWVADLRHVPYGVSMHGTLSQHDLR</sequence>
<keyword evidence="2" id="KW-1185">Reference proteome</keyword>
<organism evidence="1 2">
    <name type="scientific">Trametes pubescens</name>
    <name type="common">White-rot fungus</name>
    <dbReference type="NCBI Taxonomy" id="154538"/>
    <lineage>
        <taxon>Eukaryota</taxon>
        <taxon>Fungi</taxon>
        <taxon>Dikarya</taxon>
        <taxon>Basidiomycota</taxon>
        <taxon>Agaricomycotina</taxon>
        <taxon>Agaricomycetes</taxon>
        <taxon>Polyporales</taxon>
        <taxon>Polyporaceae</taxon>
        <taxon>Trametes</taxon>
    </lineage>
</organism>
<name>A0A1M2V3W0_TRAPU</name>
<evidence type="ECO:0000313" key="2">
    <source>
        <dbReference type="Proteomes" id="UP000184267"/>
    </source>
</evidence>
<reference evidence="1 2" key="1">
    <citation type="submission" date="2016-10" db="EMBL/GenBank/DDBJ databases">
        <title>Genome sequence of the basidiomycete white-rot fungus Trametes pubescens.</title>
        <authorList>
            <person name="Makela M.R."/>
            <person name="Granchi Z."/>
            <person name="Peng M."/>
            <person name="De Vries R.P."/>
            <person name="Grigoriev I."/>
            <person name="Riley R."/>
            <person name="Hilden K."/>
        </authorList>
    </citation>
    <scope>NUCLEOTIDE SEQUENCE [LARGE SCALE GENOMIC DNA]</scope>
    <source>
        <strain evidence="1 2">FBCC735</strain>
    </source>
</reference>
<dbReference type="AlphaFoldDB" id="A0A1M2V3W0"/>
<dbReference type="STRING" id="154538.A0A1M2V3W0"/>
<dbReference type="EMBL" id="MNAD01001693">
    <property type="protein sequence ID" value="OJT02196.1"/>
    <property type="molecule type" value="Genomic_DNA"/>
</dbReference>
<evidence type="ECO:0000313" key="1">
    <source>
        <dbReference type="EMBL" id="OJT02196.1"/>
    </source>
</evidence>
<dbReference type="Gene3D" id="2.60.120.200">
    <property type="match status" value="1"/>
</dbReference>
<gene>
    <name evidence="1" type="ORF">TRAPUB_7311</name>
</gene>
<protein>
    <submittedName>
        <fullName evidence="1">Uncharacterized protein</fullName>
    </submittedName>
</protein>
<proteinExistence type="predicted"/>
<dbReference type="OrthoDB" id="192832at2759"/>
<accession>A0A1M2V3W0</accession>
<dbReference type="Pfam" id="PF26113">
    <property type="entry name" value="GH16_XgeA"/>
    <property type="match status" value="1"/>
</dbReference>